<proteinExistence type="predicted"/>
<name>M5UHP3_9BACT</name>
<dbReference type="AlphaFoldDB" id="M5UHP3"/>
<protein>
    <submittedName>
        <fullName evidence="1">Uncharacterized protein</fullName>
    </submittedName>
</protein>
<evidence type="ECO:0000313" key="2">
    <source>
        <dbReference type="Proteomes" id="UP000011885"/>
    </source>
</evidence>
<comment type="caution">
    <text evidence="1">The sequence shown here is derived from an EMBL/GenBank/DDBJ whole genome shotgun (WGS) entry which is preliminary data.</text>
</comment>
<dbReference type="EMBL" id="ANOH01000095">
    <property type="protein sequence ID" value="EMI57361.1"/>
    <property type="molecule type" value="Genomic_DNA"/>
</dbReference>
<evidence type="ECO:0000313" key="1">
    <source>
        <dbReference type="EMBL" id="EMI57361.1"/>
    </source>
</evidence>
<gene>
    <name evidence="1" type="ORF">RSSM_01202</name>
</gene>
<organism evidence="1 2">
    <name type="scientific">Rhodopirellula sallentina SM41</name>
    <dbReference type="NCBI Taxonomy" id="1263870"/>
    <lineage>
        <taxon>Bacteria</taxon>
        <taxon>Pseudomonadati</taxon>
        <taxon>Planctomycetota</taxon>
        <taxon>Planctomycetia</taxon>
        <taxon>Pirellulales</taxon>
        <taxon>Pirellulaceae</taxon>
        <taxon>Rhodopirellula</taxon>
    </lineage>
</organism>
<dbReference type="Proteomes" id="UP000011885">
    <property type="component" value="Unassembled WGS sequence"/>
</dbReference>
<sequence>MVASDFARTMRSETNQKSGVNRLCVAWILDQQPFDRKRDHE</sequence>
<reference evidence="1 2" key="1">
    <citation type="journal article" date="2013" name="Mar. Genomics">
        <title>Expression of sulfatases in Rhodopirellula baltica and the diversity of sulfatases in the genus Rhodopirellula.</title>
        <authorList>
            <person name="Wegner C.E."/>
            <person name="Richter-Heitmann T."/>
            <person name="Klindworth A."/>
            <person name="Klockow C."/>
            <person name="Richter M."/>
            <person name="Achstetter T."/>
            <person name="Glockner F.O."/>
            <person name="Harder J."/>
        </authorList>
    </citation>
    <scope>NUCLEOTIDE SEQUENCE [LARGE SCALE GENOMIC DNA]</scope>
    <source>
        <strain evidence="1 2">SM41</strain>
    </source>
</reference>
<dbReference type="PATRIC" id="fig|1263870.3.peg.1299"/>
<keyword evidence="2" id="KW-1185">Reference proteome</keyword>
<accession>M5UHP3</accession>